<evidence type="ECO:0000256" key="5">
    <source>
        <dbReference type="ARBA" id="ARBA00022801"/>
    </source>
</evidence>
<keyword evidence="4" id="KW-0227">DNA damage</keyword>
<evidence type="ECO:0000313" key="12">
    <source>
        <dbReference type="Proteomes" id="UP000886523"/>
    </source>
</evidence>
<evidence type="ECO:0000256" key="1">
    <source>
        <dbReference type="ARBA" id="ARBA00004123"/>
    </source>
</evidence>
<dbReference type="PANTHER" id="PTHR12415">
    <property type="entry name" value="TYROSYL-DNA PHOSPHODIESTERASE 1"/>
    <property type="match status" value="1"/>
</dbReference>
<dbReference type="PANTHER" id="PTHR12415:SF0">
    <property type="entry name" value="TYROSYL-DNA PHOSPHODIESTERASE 1"/>
    <property type="match status" value="1"/>
</dbReference>
<evidence type="ECO:0000256" key="3">
    <source>
        <dbReference type="ARBA" id="ARBA00022722"/>
    </source>
</evidence>
<dbReference type="GO" id="GO:0006281">
    <property type="term" value="P:DNA repair"/>
    <property type="evidence" value="ECO:0007669"/>
    <property type="project" value="UniProtKB-KW"/>
</dbReference>
<evidence type="ECO:0000256" key="4">
    <source>
        <dbReference type="ARBA" id="ARBA00022763"/>
    </source>
</evidence>
<dbReference type="AlphaFoldDB" id="A0A9P6B6S3"/>
<sequence length="315" mass="34457">MVVDHSWLLSQNILPSDLPTIVVTNPRRDGPAGPLEVEASVSFLSRFWVRCCPAIEGGPGVMHAKLMLFFYNTNRLRVVITTANLVDSDWSLIENMVWVQDLPLVCKSVDLRPPTPLGTKFERYLALALAKLNVAAGLTSLRDVLSSADTTLDNLFAAYDFSAIRVALVVSIPGVHVGWPNVLTVGHTGLMDAVKDLGAVCPPGNRLAVEYQGSAIGCYTSQWIQQFLISAEGGAGHHALLKQSPSKRKQLPFPNADRLSILFPSSRTIDGCIGGRSSAFMIFCDDRLWSDPCFPRHLFRDAKSKTGRVLMHSKA</sequence>
<dbReference type="GO" id="GO:0003690">
    <property type="term" value="F:double-stranded DNA binding"/>
    <property type="evidence" value="ECO:0007669"/>
    <property type="project" value="TreeGrafter"/>
</dbReference>
<comment type="subcellular location">
    <subcellularLocation>
        <location evidence="1">Nucleus</location>
    </subcellularLocation>
</comment>
<keyword evidence="12" id="KW-1185">Reference proteome</keyword>
<organism evidence="11 12">
    <name type="scientific">Hydnum rufescens UP504</name>
    <dbReference type="NCBI Taxonomy" id="1448309"/>
    <lineage>
        <taxon>Eukaryota</taxon>
        <taxon>Fungi</taxon>
        <taxon>Dikarya</taxon>
        <taxon>Basidiomycota</taxon>
        <taxon>Agaricomycotina</taxon>
        <taxon>Agaricomycetes</taxon>
        <taxon>Cantharellales</taxon>
        <taxon>Hydnaceae</taxon>
        <taxon>Hydnum</taxon>
    </lineage>
</organism>
<evidence type="ECO:0000256" key="9">
    <source>
        <dbReference type="PIRSR" id="PIRSR610347-1"/>
    </source>
</evidence>
<comment type="similarity">
    <text evidence="2">Belongs to the tyrosyl-DNA phosphodiesterase family.</text>
</comment>
<protein>
    <submittedName>
        <fullName evidence="11">Uncharacterized protein</fullName>
    </submittedName>
</protein>
<feature type="binding site" evidence="10">
    <location>
        <position position="65"/>
    </location>
    <ligand>
        <name>substrate</name>
    </ligand>
</feature>
<dbReference type="GO" id="GO:0017005">
    <property type="term" value="F:3'-tyrosyl-DNA phosphodiesterase activity"/>
    <property type="evidence" value="ECO:0007669"/>
    <property type="project" value="TreeGrafter"/>
</dbReference>
<evidence type="ECO:0000313" key="11">
    <source>
        <dbReference type="EMBL" id="KAF9518778.1"/>
    </source>
</evidence>
<dbReference type="Pfam" id="PF06087">
    <property type="entry name" value="Tyr-DNA_phospho"/>
    <property type="match status" value="1"/>
</dbReference>
<accession>A0A9P6B6S3</accession>
<dbReference type="EMBL" id="MU128922">
    <property type="protein sequence ID" value="KAF9518778.1"/>
    <property type="molecule type" value="Genomic_DNA"/>
</dbReference>
<dbReference type="Gene3D" id="3.30.870.10">
    <property type="entry name" value="Endonuclease Chain A"/>
    <property type="match status" value="2"/>
</dbReference>
<dbReference type="Proteomes" id="UP000886523">
    <property type="component" value="Unassembled WGS sequence"/>
</dbReference>
<comment type="caution">
    <text evidence="11">The sequence shown here is derived from an EMBL/GenBank/DDBJ whole genome shotgun (WGS) entry which is preliminary data.</text>
</comment>
<keyword evidence="8" id="KW-0539">Nucleus</keyword>
<dbReference type="SUPFAM" id="SSF56024">
    <property type="entry name" value="Phospholipase D/nuclease"/>
    <property type="match status" value="2"/>
</dbReference>
<proteinExistence type="inferred from homology"/>
<reference evidence="11" key="1">
    <citation type="journal article" date="2020" name="Nat. Commun.">
        <title>Large-scale genome sequencing of mycorrhizal fungi provides insights into the early evolution of symbiotic traits.</title>
        <authorList>
            <person name="Miyauchi S."/>
            <person name="Kiss E."/>
            <person name="Kuo A."/>
            <person name="Drula E."/>
            <person name="Kohler A."/>
            <person name="Sanchez-Garcia M."/>
            <person name="Morin E."/>
            <person name="Andreopoulos B."/>
            <person name="Barry K.W."/>
            <person name="Bonito G."/>
            <person name="Buee M."/>
            <person name="Carver A."/>
            <person name="Chen C."/>
            <person name="Cichocki N."/>
            <person name="Clum A."/>
            <person name="Culley D."/>
            <person name="Crous P.W."/>
            <person name="Fauchery L."/>
            <person name="Girlanda M."/>
            <person name="Hayes R.D."/>
            <person name="Keri Z."/>
            <person name="LaButti K."/>
            <person name="Lipzen A."/>
            <person name="Lombard V."/>
            <person name="Magnuson J."/>
            <person name="Maillard F."/>
            <person name="Murat C."/>
            <person name="Nolan M."/>
            <person name="Ohm R.A."/>
            <person name="Pangilinan J."/>
            <person name="Pereira M.F."/>
            <person name="Perotto S."/>
            <person name="Peter M."/>
            <person name="Pfister S."/>
            <person name="Riley R."/>
            <person name="Sitrit Y."/>
            <person name="Stielow J.B."/>
            <person name="Szollosi G."/>
            <person name="Zifcakova L."/>
            <person name="Stursova M."/>
            <person name="Spatafora J.W."/>
            <person name="Tedersoo L."/>
            <person name="Vaario L.M."/>
            <person name="Yamada A."/>
            <person name="Yan M."/>
            <person name="Wang P."/>
            <person name="Xu J."/>
            <person name="Bruns T."/>
            <person name="Baldrian P."/>
            <person name="Vilgalys R."/>
            <person name="Dunand C."/>
            <person name="Henrissat B."/>
            <person name="Grigoriev I.V."/>
            <person name="Hibbett D."/>
            <person name="Nagy L.G."/>
            <person name="Martin F.M."/>
        </authorList>
    </citation>
    <scope>NUCLEOTIDE SEQUENCE</scope>
    <source>
        <strain evidence="11">UP504</strain>
    </source>
</reference>
<dbReference type="GO" id="GO:0003697">
    <property type="term" value="F:single-stranded DNA binding"/>
    <property type="evidence" value="ECO:0007669"/>
    <property type="project" value="TreeGrafter"/>
</dbReference>
<evidence type="ECO:0000256" key="2">
    <source>
        <dbReference type="ARBA" id="ARBA00010205"/>
    </source>
</evidence>
<evidence type="ECO:0000256" key="8">
    <source>
        <dbReference type="ARBA" id="ARBA00023242"/>
    </source>
</evidence>
<evidence type="ECO:0000256" key="6">
    <source>
        <dbReference type="ARBA" id="ARBA00022839"/>
    </source>
</evidence>
<gene>
    <name evidence="11" type="ORF">BS47DRAFT_196882</name>
</gene>
<name>A0A9P6B6S3_9AGAM</name>
<dbReference type="InterPro" id="IPR010347">
    <property type="entry name" value="Tdp1"/>
</dbReference>
<keyword evidence="6" id="KW-0269">Exonuclease</keyword>
<feature type="active site" description="Nucleophile" evidence="9">
    <location>
        <position position="63"/>
    </location>
</feature>
<evidence type="ECO:0000256" key="7">
    <source>
        <dbReference type="ARBA" id="ARBA00023204"/>
    </source>
</evidence>
<evidence type="ECO:0000256" key="10">
    <source>
        <dbReference type="PIRSR" id="PIRSR610347-2"/>
    </source>
</evidence>
<dbReference type="OrthoDB" id="47785at2759"/>
<keyword evidence="5" id="KW-0378">Hydrolase</keyword>
<dbReference type="GO" id="GO:0004527">
    <property type="term" value="F:exonuclease activity"/>
    <property type="evidence" value="ECO:0007669"/>
    <property type="project" value="UniProtKB-KW"/>
</dbReference>
<keyword evidence="3" id="KW-0540">Nuclease</keyword>
<keyword evidence="7" id="KW-0234">DNA repair</keyword>
<dbReference type="GO" id="GO:0005634">
    <property type="term" value="C:nucleus"/>
    <property type="evidence" value="ECO:0007669"/>
    <property type="project" value="UniProtKB-SubCell"/>
</dbReference>